<comment type="caution">
    <text evidence="2">The sequence shown here is derived from an EMBL/GenBank/DDBJ whole genome shotgun (WGS) entry which is preliminary data.</text>
</comment>
<sequence>MPNRTGYQINSTLHEGIQTIIYQAQTPKTQQRVILKLLKNEYPTLEAFTRLKNEYQIQQGLDHPNIVKAISLETFENRVGLLLEDFGGQSLSQLLQTKKLDLINHLKIAIQLTRALDYLHNNQIIHKDIKPNNIIINSQTGIVKLADFGIASRLNKENPQFNNLNCVEGTLAYMSPEQTGRMNRILDYRTDFYSLGVTLYEMLTDKTPFVSQDPLEVVYSHIAVQARNPQSFNSQIPTAISEIVMKMIAKNAEDRYQSATGLLADLESCLKQLETKGIITDFVPGRLDILSQLLIPQKLYGREEQVNELLAAFERVTSGTSEMMLVSGYSGIGKSVLVNEVNKPITRRQGYFISGKFDQLKRNIPYASLIQAFAYLMRYLLTENNEKIEIWRNKILSALGTNGKVITDVIPEVELIIGTQPEVVQIGATESQNRFNHVFKEFIQVFTQKEHPLVIFLDDLQWADSATLNLIQLLITDTDSKYFLFIGAYRDNEVSSAHPLIQKIEEIKNSGTVVNNLVLQPLNLDNVTQLVAETLQKIEIKQDKGTGTFNKEIIKLAELICNKTGGNPFFITQLIQALHQEKLLKFDFDDAKWQWSLEDIQAIGITDKNVVELVASRVEKLPQFTQDVLKLAACVGDRFSLDVLSIVNEKSPSLTANDLHSALQAGLILPLSEAYRIPLVFNQEEAVNLNFDTSRVGYKFLHDRVQQAAYSLIPEELKKSTHLRIGQLLLQNIPKEEIEANIFDIVNQLNVGIVNLIEQFEKTELARLNLIAGRKAKASTAYEAALK</sequence>
<dbReference type="InterPro" id="IPR000719">
    <property type="entry name" value="Prot_kinase_dom"/>
</dbReference>
<keyword evidence="3" id="KW-1185">Reference proteome</keyword>
<dbReference type="SMART" id="SM00220">
    <property type="entry name" value="S_TKc"/>
    <property type="match status" value="1"/>
</dbReference>
<evidence type="ECO:0000313" key="2">
    <source>
        <dbReference type="EMBL" id="MBE9105091.1"/>
    </source>
</evidence>
<keyword evidence="2" id="KW-0418">Kinase</keyword>
<dbReference type="SUPFAM" id="SSF52540">
    <property type="entry name" value="P-loop containing nucleoside triphosphate hydrolases"/>
    <property type="match status" value="1"/>
</dbReference>
<dbReference type="Gene3D" id="1.10.510.10">
    <property type="entry name" value="Transferase(Phosphotransferase) domain 1"/>
    <property type="match status" value="1"/>
</dbReference>
<dbReference type="InterPro" id="IPR027417">
    <property type="entry name" value="P-loop_NTPase"/>
</dbReference>
<dbReference type="Pfam" id="PF13191">
    <property type="entry name" value="AAA_16"/>
    <property type="match status" value="1"/>
</dbReference>
<organism evidence="2 3">
    <name type="scientific">Nostoc cf. edaphicum LEGE 07299</name>
    <dbReference type="NCBI Taxonomy" id="2777974"/>
    <lineage>
        <taxon>Bacteria</taxon>
        <taxon>Bacillati</taxon>
        <taxon>Cyanobacteriota</taxon>
        <taxon>Cyanophyceae</taxon>
        <taxon>Nostocales</taxon>
        <taxon>Nostocaceae</taxon>
        <taxon>Nostoc</taxon>
    </lineage>
</organism>
<dbReference type="PROSITE" id="PS50011">
    <property type="entry name" value="PROTEIN_KINASE_DOM"/>
    <property type="match status" value="1"/>
</dbReference>
<dbReference type="PROSITE" id="PS00108">
    <property type="entry name" value="PROTEIN_KINASE_ST"/>
    <property type="match status" value="1"/>
</dbReference>
<evidence type="ECO:0000313" key="3">
    <source>
        <dbReference type="Proteomes" id="UP000647836"/>
    </source>
</evidence>
<accession>A0ABR9TXE8</accession>
<dbReference type="InterPro" id="IPR008271">
    <property type="entry name" value="Ser/Thr_kinase_AS"/>
</dbReference>
<dbReference type="InterPro" id="IPR041664">
    <property type="entry name" value="AAA_16"/>
</dbReference>
<dbReference type="Gene3D" id="3.30.200.20">
    <property type="entry name" value="Phosphorylase Kinase, domain 1"/>
    <property type="match status" value="1"/>
</dbReference>
<dbReference type="PANTHER" id="PTHR43642:SF1">
    <property type="entry name" value="HYBRID SIGNAL TRANSDUCTION HISTIDINE KINASE G"/>
    <property type="match status" value="1"/>
</dbReference>
<dbReference type="InterPro" id="IPR011009">
    <property type="entry name" value="Kinase-like_dom_sf"/>
</dbReference>
<evidence type="ECO:0000259" key="1">
    <source>
        <dbReference type="PROSITE" id="PS50011"/>
    </source>
</evidence>
<feature type="domain" description="Protein kinase" evidence="1">
    <location>
        <begin position="7"/>
        <end position="270"/>
    </location>
</feature>
<dbReference type="PANTHER" id="PTHR43642">
    <property type="entry name" value="HYBRID SIGNAL TRANSDUCTION HISTIDINE KINASE G"/>
    <property type="match status" value="1"/>
</dbReference>
<gene>
    <name evidence="2" type="ORF">IQ229_09110</name>
</gene>
<dbReference type="InterPro" id="IPR053159">
    <property type="entry name" value="Hybrid_Histidine_Kinase"/>
</dbReference>
<proteinExistence type="predicted"/>
<reference evidence="2 3" key="1">
    <citation type="submission" date="2020-10" db="EMBL/GenBank/DDBJ databases">
        <authorList>
            <person name="Castelo-Branco R."/>
            <person name="Eusebio N."/>
            <person name="Adriana R."/>
            <person name="Vieira A."/>
            <person name="Brugerolle De Fraissinette N."/>
            <person name="Rezende De Castro R."/>
            <person name="Schneider M.P."/>
            <person name="Vasconcelos V."/>
            <person name="Leao P.N."/>
        </authorList>
    </citation>
    <scope>NUCLEOTIDE SEQUENCE [LARGE SCALE GENOMIC DNA]</scope>
    <source>
        <strain evidence="2 3">LEGE 07299</strain>
    </source>
</reference>
<dbReference type="Proteomes" id="UP000647836">
    <property type="component" value="Unassembled WGS sequence"/>
</dbReference>
<dbReference type="Gene3D" id="3.40.50.300">
    <property type="entry name" value="P-loop containing nucleotide triphosphate hydrolases"/>
    <property type="match status" value="1"/>
</dbReference>
<dbReference type="GO" id="GO:0016301">
    <property type="term" value="F:kinase activity"/>
    <property type="evidence" value="ECO:0007669"/>
    <property type="project" value="UniProtKB-KW"/>
</dbReference>
<dbReference type="Pfam" id="PF00069">
    <property type="entry name" value="Pkinase"/>
    <property type="match status" value="1"/>
</dbReference>
<feature type="non-terminal residue" evidence="2">
    <location>
        <position position="787"/>
    </location>
</feature>
<dbReference type="SUPFAM" id="SSF56112">
    <property type="entry name" value="Protein kinase-like (PK-like)"/>
    <property type="match status" value="1"/>
</dbReference>
<dbReference type="RefSeq" id="WP_194043052.1">
    <property type="nucleotide sequence ID" value="NZ_JADEXF010000233.1"/>
</dbReference>
<name>A0ABR9TXE8_9NOSO</name>
<protein>
    <submittedName>
        <fullName evidence="2">Serine/threonine-protein kinase PknK</fullName>
    </submittedName>
</protein>
<keyword evidence="2" id="KW-0808">Transferase</keyword>
<dbReference type="EMBL" id="JADEXF010000233">
    <property type="protein sequence ID" value="MBE9105091.1"/>
    <property type="molecule type" value="Genomic_DNA"/>
</dbReference>
<dbReference type="CDD" id="cd14014">
    <property type="entry name" value="STKc_PknB_like"/>
    <property type="match status" value="1"/>
</dbReference>